<name>M7P1H2_9BACT</name>
<dbReference type="Pfam" id="PF00582">
    <property type="entry name" value="Usp"/>
    <property type="match status" value="1"/>
</dbReference>
<keyword evidence="4" id="KW-1185">Reference proteome</keyword>
<dbReference type="InterPro" id="IPR006015">
    <property type="entry name" value="Universal_stress_UspA"/>
</dbReference>
<sequence length="283" mass="31751">MEKILCPVDLQPDTLNALEAAAHLANSHRAPLILMHVFTQDAYDRALSEADGDMARVEQVQAQRQQALDRLCATLRQDLPGLQCSSLLRQGPSAATILEEARAQKCSLIVMGSHGVHTIGEALEGNHPVKVIERSPCPVLCVPPGAVLEFPAKVVYGSRMKPQDPDCIQRLLTLLHPFGSRLEVVYVGEEEDLEGWQAHEQLIRSYVSYEALRFHFVLAQEESYQELDGFMSQSSADLLVLLTHQRNYLQRIFQKSVFKQITYFSDYPVLVYLEDHLARASKG</sequence>
<protein>
    <submittedName>
        <fullName evidence="3">Universal stress protein family protein</fullName>
    </submittedName>
</protein>
<dbReference type="RefSeq" id="WP_009193771.1">
    <property type="nucleotide sequence ID" value="NZ_AODQ01000005.1"/>
</dbReference>
<dbReference type="Proteomes" id="UP000011910">
    <property type="component" value="Unassembled WGS sequence"/>
</dbReference>
<reference evidence="3 4" key="1">
    <citation type="journal article" date="2013" name="Genome Announc.">
        <title>Draft Genome Sequence of Cesiribacter andamanensis Strain AMV16T, Isolated from a Soil Sample from a Mud Volcano in the Andaman Islands, India.</title>
        <authorList>
            <person name="Shivaji S."/>
            <person name="Ara S."/>
            <person name="Begum Z."/>
            <person name="Srinivas T.N."/>
            <person name="Singh A."/>
            <person name="Kumar Pinnaka A."/>
        </authorList>
    </citation>
    <scope>NUCLEOTIDE SEQUENCE [LARGE SCALE GENOMIC DNA]</scope>
    <source>
        <strain evidence="3 4">AMV16</strain>
    </source>
</reference>
<evidence type="ECO:0000313" key="4">
    <source>
        <dbReference type="Proteomes" id="UP000011910"/>
    </source>
</evidence>
<proteinExistence type="inferred from homology"/>
<gene>
    <name evidence="3" type="ORF">ADICEAN_00362</name>
</gene>
<dbReference type="Gene3D" id="3.40.50.620">
    <property type="entry name" value="HUPs"/>
    <property type="match status" value="2"/>
</dbReference>
<dbReference type="PANTHER" id="PTHR46268:SF6">
    <property type="entry name" value="UNIVERSAL STRESS PROTEIN UP12"/>
    <property type="match status" value="1"/>
</dbReference>
<evidence type="ECO:0000256" key="1">
    <source>
        <dbReference type="ARBA" id="ARBA00008791"/>
    </source>
</evidence>
<dbReference type="CDD" id="cd00293">
    <property type="entry name" value="USP-like"/>
    <property type="match status" value="1"/>
</dbReference>
<dbReference type="InterPro" id="IPR014729">
    <property type="entry name" value="Rossmann-like_a/b/a_fold"/>
</dbReference>
<dbReference type="PRINTS" id="PR01438">
    <property type="entry name" value="UNVRSLSTRESS"/>
</dbReference>
<dbReference type="EMBL" id="AODQ01000005">
    <property type="protein sequence ID" value="EMR04464.1"/>
    <property type="molecule type" value="Genomic_DNA"/>
</dbReference>
<dbReference type="STRING" id="1279009.ADICEAN_00362"/>
<dbReference type="AlphaFoldDB" id="M7P1H2"/>
<dbReference type="OrthoDB" id="1522603at2"/>
<dbReference type="PANTHER" id="PTHR46268">
    <property type="entry name" value="STRESS RESPONSE PROTEIN NHAX"/>
    <property type="match status" value="1"/>
</dbReference>
<comment type="similarity">
    <text evidence="1">Belongs to the universal stress protein A family.</text>
</comment>
<comment type="caution">
    <text evidence="3">The sequence shown here is derived from an EMBL/GenBank/DDBJ whole genome shotgun (WGS) entry which is preliminary data.</text>
</comment>
<evidence type="ECO:0000259" key="2">
    <source>
        <dbReference type="Pfam" id="PF00582"/>
    </source>
</evidence>
<organism evidence="3 4">
    <name type="scientific">Cesiribacter andamanensis AMV16</name>
    <dbReference type="NCBI Taxonomy" id="1279009"/>
    <lineage>
        <taxon>Bacteria</taxon>
        <taxon>Pseudomonadati</taxon>
        <taxon>Bacteroidota</taxon>
        <taxon>Cytophagia</taxon>
        <taxon>Cytophagales</taxon>
        <taxon>Cesiribacteraceae</taxon>
        <taxon>Cesiribacter</taxon>
    </lineage>
</organism>
<dbReference type="SUPFAM" id="SSF52402">
    <property type="entry name" value="Adenine nucleotide alpha hydrolases-like"/>
    <property type="match status" value="2"/>
</dbReference>
<accession>M7P1H2</accession>
<feature type="domain" description="UspA" evidence="2">
    <location>
        <begin position="2"/>
        <end position="143"/>
    </location>
</feature>
<dbReference type="eggNOG" id="COG0589">
    <property type="taxonomic scope" value="Bacteria"/>
</dbReference>
<dbReference type="InterPro" id="IPR006016">
    <property type="entry name" value="UspA"/>
</dbReference>
<evidence type="ECO:0000313" key="3">
    <source>
        <dbReference type="EMBL" id="EMR04464.1"/>
    </source>
</evidence>